<feature type="compositionally biased region" description="Acidic residues" evidence="12">
    <location>
        <begin position="587"/>
        <end position="603"/>
    </location>
</feature>
<dbReference type="GO" id="GO:0003924">
    <property type="term" value="F:GTPase activity"/>
    <property type="evidence" value="ECO:0007669"/>
    <property type="project" value="TreeGrafter"/>
</dbReference>
<dbReference type="GO" id="GO:0005524">
    <property type="term" value="F:ATP binding"/>
    <property type="evidence" value="ECO:0007669"/>
    <property type="project" value="UniProtKB-KW"/>
</dbReference>
<sequence>MDDLVSSLVKKKHKKKNTKKKHPKTESEKPAKQNTKAFTFSGGRRSVHRRFQHASEVEEKRLRKPRIFKTPEEPPPIVVVVQGPKSVGKSTLITSLVKQYSKRNISSINGPITMVSSKSRRVTLIECGNSMIDMIDCCKIADIALVMIDASYGYEMETFEFVNMMQVHGFPRIIGVLTHLDAFKDNKNLRKTKKVLKKRFWSEIYDGAKMFYFTGVQYGRYKKSEILNLTRYISSQKPPNISWRLSHPYTVSLRHEVTGTEGDSCKVSFYGYVYGGKINVTNKLHIPGAGDFAIESITNFQDPCQVQMKERTLKDKNRNIYAPYCDVGSLVLDDDAMYIQLFKTKEHFTEMPNEDKENISEAVQMVRTLQKIDQYKPNEVELNIINEPKELKDEYAYSSTDETDLGSNESDNEDASDDGYDDDHEDEEDVEKDQGENNDKNDDESEDLSEADSDSDSDDDDDNLADRFDDGDQVFNEHERHLNDKESYLYKNHEKLDTDEIGYSSTDDTSEEDTEDEDEDDDLVDGLKNNGIIEVYDEISLRVYFADSASKSTLKDFSRVLEEDLGITWDEEKLRALREAKFLNLADDNEEDPEEEGEFENDPESEKFKSIQEEEQRKLFQETLRLDSTGNVGHFVKICVSGFPSSFLDNLGSRPIILGSIQQSEHGLGFMQVKIKRHRWFPKILKTNDPLLFSVGWRRFQSLPVYCMEDRNQTRNKMLKYTPEHLHCLANIYGPLSPPNFGILAVKNWDRISNYRISASGVTVGTNQNYRILKKLKLIGEPYKIMKNTCFIKNMFNSELEVIKCIGSKIQTASGIRGQIKKPIDKNGAFRATFEDKILLSDLVVLKSWIGVETKRFYNLLLDSDKFKRVKSISELKKYDDSRPDSKYERKELLRRPVRHFNEIRIPKPIIEKLPFSSKPKVVEHDKDDTSVSFDASEHEKKIARMLHKLHTIRKDRLEKRNEALKEYKSKKARELEKLEQAKSSKLREIKRKRNIKSSKAELNKRAKLLL</sequence>
<dbReference type="FunFam" id="3.40.50.300:FF:000105">
    <property type="entry name" value="BMS1 ribosome biogenesis factor"/>
    <property type="match status" value="1"/>
</dbReference>
<keyword evidence="11" id="KW-0175">Coiled coil</keyword>
<dbReference type="Proteomes" id="UP000244811">
    <property type="component" value="Chromosome 2"/>
</dbReference>
<feature type="coiled-coil region" evidence="11">
    <location>
        <begin position="955"/>
        <end position="996"/>
    </location>
</feature>
<dbReference type="Pfam" id="PF08142">
    <property type="entry name" value="AARP2CN"/>
    <property type="match status" value="1"/>
</dbReference>
<feature type="region of interest" description="Disordered" evidence="12">
    <location>
        <begin position="393"/>
        <end position="525"/>
    </location>
</feature>
<dbReference type="SUPFAM" id="SSF52540">
    <property type="entry name" value="P-loop containing nucleoside triphosphate hydrolases"/>
    <property type="match status" value="1"/>
</dbReference>
<evidence type="ECO:0000256" key="3">
    <source>
        <dbReference type="ARBA" id="ARBA00022553"/>
    </source>
</evidence>
<dbReference type="CDD" id="cd01882">
    <property type="entry name" value="BMS1"/>
    <property type="match status" value="1"/>
</dbReference>
<dbReference type="PANTHER" id="PTHR12858:SF2">
    <property type="entry name" value="RIBOSOME BIOGENESIS PROTEIN BMS1 HOMOLOG"/>
    <property type="match status" value="1"/>
</dbReference>
<dbReference type="GO" id="GO:0005654">
    <property type="term" value="C:nucleoplasm"/>
    <property type="evidence" value="ECO:0007669"/>
    <property type="project" value="UniProtKB-ARBA"/>
</dbReference>
<dbReference type="SMART" id="SM00785">
    <property type="entry name" value="AARP2CN"/>
    <property type="match status" value="1"/>
</dbReference>
<keyword evidence="2" id="KW-0690">Ribosome biogenesis</keyword>
<dbReference type="GO" id="GO:0000479">
    <property type="term" value="P:endonucleolytic cleavage of tricistronic rRNA transcript (SSU-rRNA, 5.8S rRNA, LSU-rRNA)"/>
    <property type="evidence" value="ECO:0007669"/>
    <property type="project" value="TreeGrafter"/>
</dbReference>
<name>A0A976QVC9_THEOR</name>
<keyword evidence="7" id="KW-0342">GTP-binding</keyword>
<evidence type="ECO:0000256" key="12">
    <source>
        <dbReference type="SAM" id="MobiDB-lite"/>
    </source>
</evidence>
<evidence type="ECO:0000256" key="1">
    <source>
        <dbReference type="ARBA" id="ARBA00004604"/>
    </source>
</evidence>
<feature type="compositionally biased region" description="Acidic residues" evidence="12">
    <location>
        <begin position="441"/>
        <end position="463"/>
    </location>
</feature>
<evidence type="ECO:0000256" key="9">
    <source>
        <dbReference type="ARBA" id="ARBA00049117"/>
    </source>
</evidence>
<feature type="region of interest" description="Disordered" evidence="12">
    <location>
        <begin position="1"/>
        <end position="58"/>
    </location>
</feature>
<dbReference type="InterPro" id="IPR012948">
    <property type="entry name" value="AARP2CN"/>
</dbReference>
<keyword evidence="6" id="KW-0067">ATP-binding</keyword>
<accession>A0A976QVC9</accession>
<evidence type="ECO:0000256" key="5">
    <source>
        <dbReference type="ARBA" id="ARBA00022801"/>
    </source>
</evidence>
<dbReference type="EMBL" id="CP056071">
    <property type="protein sequence ID" value="UKK01721.2"/>
    <property type="molecule type" value="Genomic_DNA"/>
</dbReference>
<keyword evidence="5" id="KW-0378">Hydrolase</keyword>
<proteinExistence type="inferred from homology"/>
<dbReference type="InterPro" id="IPR027417">
    <property type="entry name" value="P-loop_NTPase"/>
</dbReference>
<dbReference type="AlphaFoldDB" id="A0A976QVC9"/>
<dbReference type="SMART" id="SM01362">
    <property type="entry name" value="DUF663"/>
    <property type="match status" value="1"/>
</dbReference>
<keyword evidence="3" id="KW-0597">Phosphoprotein</keyword>
<feature type="compositionally biased region" description="Acidic residues" evidence="12">
    <location>
        <begin position="410"/>
        <end position="431"/>
    </location>
</feature>
<evidence type="ECO:0000256" key="6">
    <source>
        <dbReference type="ARBA" id="ARBA00022840"/>
    </source>
</evidence>
<dbReference type="PROSITE" id="PS51714">
    <property type="entry name" value="G_BMS1"/>
    <property type="match status" value="1"/>
</dbReference>
<evidence type="ECO:0000256" key="2">
    <source>
        <dbReference type="ARBA" id="ARBA00022517"/>
    </source>
</evidence>
<dbReference type="GO" id="GO:0034511">
    <property type="term" value="F:U3 snoRNA binding"/>
    <property type="evidence" value="ECO:0007669"/>
    <property type="project" value="TreeGrafter"/>
</dbReference>
<feature type="compositionally biased region" description="Acidic residues" evidence="12">
    <location>
        <begin position="508"/>
        <end position="524"/>
    </location>
</feature>
<evidence type="ECO:0000256" key="10">
    <source>
        <dbReference type="ARBA" id="ARBA00061391"/>
    </source>
</evidence>
<dbReference type="GO" id="GO:0032040">
    <property type="term" value="C:small-subunit processome"/>
    <property type="evidence" value="ECO:0007669"/>
    <property type="project" value="UniProtKB-ARBA"/>
</dbReference>
<dbReference type="InterPro" id="IPR037875">
    <property type="entry name" value="Bms1_N"/>
</dbReference>
<feature type="compositionally biased region" description="Basic and acidic residues" evidence="12">
    <location>
        <begin position="464"/>
        <end position="498"/>
    </location>
</feature>
<comment type="catalytic activity">
    <reaction evidence="9">
        <text>GTP + H2O = GDP + phosphate + H(+)</text>
        <dbReference type="Rhea" id="RHEA:19669"/>
        <dbReference type="ChEBI" id="CHEBI:15377"/>
        <dbReference type="ChEBI" id="CHEBI:15378"/>
        <dbReference type="ChEBI" id="CHEBI:37565"/>
        <dbReference type="ChEBI" id="CHEBI:43474"/>
        <dbReference type="ChEBI" id="CHEBI:58189"/>
    </reaction>
    <physiologicalReaction direction="left-to-right" evidence="9">
        <dbReference type="Rhea" id="RHEA:19670"/>
    </physiologicalReaction>
</comment>
<dbReference type="InterPro" id="IPR030387">
    <property type="entry name" value="G_Bms1/Tsr1_dom"/>
</dbReference>
<evidence type="ECO:0000313" key="15">
    <source>
        <dbReference type="Proteomes" id="UP000244811"/>
    </source>
</evidence>
<dbReference type="GO" id="GO:0005525">
    <property type="term" value="F:GTP binding"/>
    <property type="evidence" value="ECO:0007669"/>
    <property type="project" value="UniProtKB-KW"/>
</dbReference>
<evidence type="ECO:0000313" key="14">
    <source>
        <dbReference type="EMBL" id="UKK01721.2"/>
    </source>
</evidence>
<evidence type="ECO:0000256" key="4">
    <source>
        <dbReference type="ARBA" id="ARBA00022741"/>
    </source>
</evidence>
<dbReference type="GO" id="GO:0030686">
    <property type="term" value="C:90S preribosome"/>
    <property type="evidence" value="ECO:0007669"/>
    <property type="project" value="TreeGrafter"/>
</dbReference>
<dbReference type="GO" id="GO:0000462">
    <property type="term" value="P:maturation of SSU-rRNA from tricistronic rRNA transcript (SSU-rRNA, 5.8S rRNA, LSU-rRNA)"/>
    <property type="evidence" value="ECO:0007669"/>
    <property type="project" value="TreeGrafter"/>
</dbReference>
<feature type="domain" description="Bms1-type G" evidence="13">
    <location>
        <begin position="74"/>
        <end position="239"/>
    </location>
</feature>
<dbReference type="InterPro" id="IPR039761">
    <property type="entry name" value="Bms1/Tsr1"/>
</dbReference>
<reference evidence="14" key="1">
    <citation type="submission" date="2022-07" db="EMBL/GenBank/DDBJ databases">
        <title>Evaluation of T. orientalis genome assembly methods using nanopore sequencing and analysis of variation between genomes.</title>
        <authorList>
            <person name="Yam J."/>
            <person name="Micallef M.L."/>
            <person name="Liu M."/>
            <person name="Djordjevic S.P."/>
            <person name="Bogema D.R."/>
            <person name="Jenkins C."/>
        </authorList>
    </citation>
    <scope>NUCLEOTIDE SEQUENCE</scope>
    <source>
        <strain evidence="14">Goon Nure</strain>
    </source>
</reference>
<protein>
    <recommendedName>
        <fullName evidence="13">Bms1-type G domain-containing protein</fullName>
    </recommendedName>
</protein>
<dbReference type="PANTHER" id="PTHR12858">
    <property type="entry name" value="RIBOSOME BIOGENESIS PROTEIN"/>
    <property type="match status" value="1"/>
</dbReference>
<evidence type="ECO:0000256" key="11">
    <source>
        <dbReference type="SAM" id="Coils"/>
    </source>
</evidence>
<keyword evidence="4" id="KW-0547">Nucleotide-binding</keyword>
<evidence type="ECO:0000259" key="13">
    <source>
        <dbReference type="PROSITE" id="PS51714"/>
    </source>
</evidence>
<evidence type="ECO:0000256" key="8">
    <source>
        <dbReference type="ARBA" id="ARBA00023242"/>
    </source>
</evidence>
<keyword evidence="8" id="KW-0539">Nucleus</keyword>
<dbReference type="Pfam" id="PF04950">
    <property type="entry name" value="RIBIOP_C"/>
    <property type="match status" value="1"/>
</dbReference>
<comment type="similarity">
    <text evidence="10">Belongs to the TRAFAC class translation factor GTPase superfamily. Bms1-like GTPase family. BMS1 subfamily.</text>
</comment>
<dbReference type="InterPro" id="IPR007034">
    <property type="entry name" value="BMS1_TSR1_C"/>
</dbReference>
<gene>
    <name evidence="14" type="ORF">MACK_001074</name>
</gene>
<comment type="subcellular location">
    <subcellularLocation>
        <location evidence="1">Nucleus</location>
        <location evidence="1">Nucleolus</location>
    </subcellularLocation>
</comment>
<feature type="region of interest" description="Disordered" evidence="12">
    <location>
        <begin position="585"/>
        <end position="612"/>
    </location>
</feature>
<organism evidence="14 15">
    <name type="scientific">Theileria orientalis</name>
    <dbReference type="NCBI Taxonomy" id="68886"/>
    <lineage>
        <taxon>Eukaryota</taxon>
        <taxon>Sar</taxon>
        <taxon>Alveolata</taxon>
        <taxon>Apicomplexa</taxon>
        <taxon>Aconoidasida</taxon>
        <taxon>Piroplasmida</taxon>
        <taxon>Theileriidae</taxon>
        <taxon>Theileria</taxon>
    </lineage>
</organism>
<evidence type="ECO:0000256" key="7">
    <source>
        <dbReference type="ARBA" id="ARBA00023134"/>
    </source>
</evidence>
<feature type="compositionally biased region" description="Basic residues" evidence="12">
    <location>
        <begin position="9"/>
        <end position="23"/>
    </location>
</feature>
<dbReference type="Gene3D" id="3.40.50.300">
    <property type="entry name" value="P-loop containing nucleotide triphosphate hydrolases"/>
    <property type="match status" value="1"/>
</dbReference>